<dbReference type="GeneID" id="26257920"/>
<feature type="compositionally biased region" description="Low complexity" evidence="1">
    <location>
        <begin position="27"/>
        <end position="39"/>
    </location>
</feature>
<dbReference type="RefSeq" id="XP_014562731.1">
    <property type="nucleotide sequence ID" value="XM_014707245.1"/>
</dbReference>
<evidence type="ECO:0000313" key="2">
    <source>
        <dbReference type="EMBL" id="EUN33045.1"/>
    </source>
</evidence>
<evidence type="ECO:0000256" key="1">
    <source>
        <dbReference type="SAM" id="MobiDB-lite"/>
    </source>
</evidence>
<proteinExistence type="predicted"/>
<sequence length="83" mass="9082">IHTIPTTTSSPPPPQKKSTRHKPTLISPQSQPYTSTPSQLHHLHAHVSLPKKIINKNSKAHISLLSLPLSLSLSFLLQGKIPT</sequence>
<feature type="region of interest" description="Disordered" evidence="1">
    <location>
        <begin position="1"/>
        <end position="41"/>
    </location>
</feature>
<name>W7F4Q2_BIPV3</name>
<accession>W7F4Q2</accession>
<dbReference type="HOGENOM" id="CLU_2549053_0_0_1"/>
<evidence type="ECO:0000313" key="3">
    <source>
        <dbReference type="Proteomes" id="UP000054337"/>
    </source>
</evidence>
<dbReference type="Proteomes" id="UP000054337">
    <property type="component" value="Unassembled WGS sequence"/>
</dbReference>
<feature type="non-terminal residue" evidence="2">
    <location>
        <position position="1"/>
    </location>
</feature>
<protein>
    <submittedName>
        <fullName evidence="2">Uncharacterized protein</fullName>
    </submittedName>
</protein>
<keyword evidence="3" id="KW-1185">Reference proteome</keyword>
<gene>
    <name evidence="2" type="ORF">COCVIDRAFT_83329</name>
</gene>
<organism evidence="2 3">
    <name type="scientific">Bipolaris victoriae (strain FI3)</name>
    <name type="common">Victoria blight of oats agent</name>
    <name type="synonym">Cochliobolus victoriae</name>
    <dbReference type="NCBI Taxonomy" id="930091"/>
    <lineage>
        <taxon>Eukaryota</taxon>
        <taxon>Fungi</taxon>
        <taxon>Dikarya</taxon>
        <taxon>Ascomycota</taxon>
        <taxon>Pezizomycotina</taxon>
        <taxon>Dothideomycetes</taxon>
        <taxon>Pleosporomycetidae</taxon>
        <taxon>Pleosporales</taxon>
        <taxon>Pleosporineae</taxon>
        <taxon>Pleosporaceae</taxon>
        <taxon>Bipolaris</taxon>
    </lineage>
</organism>
<dbReference type="EMBL" id="KI968691">
    <property type="protein sequence ID" value="EUN33045.1"/>
    <property type="molecule type" value="Genomic_DNA"/>
</dbReference>
<dbReference type="AlphaFoldDB" id="W7F4Q2"/>
<reference evidence="2 3" key="1">
    <citation type="journal article" date="2013" name="PLoS Genet.">
        <title>Comparative genome structure, secondary metabolite, and effector coding capacity across Cochliobolus pathogens.</title>
        <authorList>
            <person name="Condon B.J."/>
            <person name="Leng Y."/>
            <person name="Wu D."/>
            <person name="Bushley K.E."/>
            <person name="Ohm R.A."/>
            <person name="Otillar R."/>
            <person name="Martin J."/>
            <person name="Schackwitz W."/>
            <person name="Grimwood J."/>
            <person name="MohdZainudin N."/>
            <person name="Xue C."/>
            <person name="Wang R."/>
            <person name="Manning V.A."/>
            <person name="Dhillon B."/>
            <person name="Tu Z.J."/>
            <person name="Steffenson B.J."/>
            <person name="Salamov A."/>
            <person name="Sun H."/>
            <person name="Lowry S."/>
            <person name="LaButti K."/>
            <person name="Han J."/>
            <person name="Copeland A."/>
            <person name="Lindquist E."/>
            <person name="Barry K."/>
            <person name="Schmutz J."/>
            <person name="Baker S.E."/>
            <person name="Ciuffetti L.M."/>
            <person name="Grigoriev I.V."/>
            <person name="Zhong S."/>
            <person name="Turgeon B.G."/>
        </authorList>
    </citation>
    <scope>NUCLEOTIDE SEQUENCE [LARGE SCALE GENOMIC DNA]</scope>
    <source>
        <strain evidence="2 3">FI3</strain>
    </source>
</reference>